<dbReference type="InterPro" id="IPR011009">
    <property type="entry name" value="Kinase-like_dom_sf"/>
</dbReference>
<evidence type="ECO:0000313" key="1">
    <source>
        <dbReference type="EMBL" id="GIK05232.1"/>
    </source>
</evidence>
<evidence type="ECO:0008006" key="3">
    <source>
        <dbReference type="Google" id="ProtNLM"/>
    </source>
</evidence>
<gene>
    <name evidence="1" type="ORF">Aspvir_009336</name>
</gene>
<keyword evidence="2" id="KW-1185">Reference proteome</keyword>
<proteinExistence type="predicted"/>
<evidence type="ECO:0000313" key="2">
    <source>
        <dbReference type="Proteomes" id="UP000710440"/>
    </source>
</evidence>
<dbReference type="Proteomes" id="UP000710440">
    <property type="component" value="Unassembled WGS sequence"/>
</dbReference>
<dbReference type="GeneID" id="66937318"/>
<dbReference type="EMBL" id="BOPL01000008">
    <property type="protein sequence ID" value="GIK05232.1"/>
    <property type="molecule type" value="Genomic_DNA"/>
</dbReference>
<reference evidence="1 2" key="1">
    <citation type="submission" date="2021-02" db="EMBL/GenBank/DDBJ databases">
        <title>Pan-genome distribution and transcriptional activeness of fungal secondary metabolism genes in Aspergillus section Fumigati.</title>
        <authorList>
            <person name="Takahashi H."/>
            <person name="Umemura M."/>
            <person name="Ninomiya A."/>
            <person name="Kusuya Y."/>
            <person name="Urayama S."/>
            <person name="Shimizu M."/>
            <person name="Watanabe A."/>
            <person name="Kamei K."/>
            <person name="Yaguchi T."/>
            <person name="Hagiwara D."/>
        </authorList>
    </citation>
    <scope>NUCLEOTIDE SEQUENCE [LARGE SCALE GENOMIC DNA]</scope>
    <source>
        <strain evidence="1 2">IFM 47045</strain>
    </source>
</reference>
<dbReference type="OrthoDB" id="3645574at2759"/>
<dbReference type="InterPro" id="IPR051678">
    <property type="entry name" value="AGP_Transferase"/>
</dbReference>
<dbReference type="PANTHER" id="PTHR21310:SF37">
    <property type="entry name" value="AMINOGLYCOSIDE PHOSPHOTRANSFERASE DOMAIN-CONTAINING PROTEIN"/>
    <property type="match status" value="1"/>
</dbReference>
<accession>A0A9P3F4G6</accession>
<protein>
    <recommendedName>
        <fullName evidence="3">Aminoglycoside phosphotransferase domain-containing protein</fullName>
    </recommendedName>
</protein>
<dbReference type="PANTHER" id="PTHR21310">
    <property type="entry name" value="AMINOGLYCOSIDE PHOSPHOTRANSFERASE-RELATED-RELATED"/>
    <property type="match status" value="1"/>
</dbReference>
<organism evidence="1 2">
    <name type="scientific">Aspergillus viridinutans</name>
    <dbReference type="NCBI Taxonomy" id="75553"/>
    <lineage>
        <taxon>Eukaryota</taxon>
        <taxon>Fungi</taxon>
        <taxon>Dikarya</taxon>
        <taxon>Ascomycota</taxon>
        <taxon>Pezizomycotina</taxon>
        <taxon>Eurotiomycetes</taxon>
        <taxon>Eurotiomycetidae</taxon>
        <taxon>Eurotiales</taxon>
        <taxon>Aspergillaceae</taxon>
        <taxon>Aspergillus</taxon>
        <taxon>Aspergillus subgen. Fumigati</taxon>
    </lineage>
</organism>
<dbReference type="RefSeq" id="XP_043128418.1">
    <property type="nucleotide sequence ID" value="XM_043272483.1"/>
</dbReference>
<dbReference type="SUPFAM" id="SSF56112">
    <property type="entry name" value="Protein kinase-like (PK-like)"/>
    <property type="match status" value="1"/>
</dbReference>
<comment type="caution">
    <text evidence="1">The sequence shown here is derived from an EMBL/GenBank/DDBJ whole genome shotgun (WGS) entry which is preliminary data.</text>
</comment>
<name>A0A9P3F4G6_ASPVI</name>
<dbReference type="AlphaFoldDB" id="A0A9P3F4G6"/>
<sequence length="498" mass="57590">MPRTRRLLNDEITFSVAKEREVNILHQLDYHDKQTRFFSHLNSKHAWMKAVVVHHLGLRSTEVCQVAETKDWLCGSFNVSVPVTIQDWKRRQQQGHSVLLRFPLPHRVGEAGDEKIQCEAGAYAWLQANCPGVPIPQLYGFATSTGETFTHVENLPFLSRYFQHLRRRLLSWFGLPVPSCYVRHSNRTLASFEGVTGAGYLLIEKIEEPRGTMLSNTWSLKRHDTKLRQNFFRDLSRILLSISSIPFPQIGSFVIDSKGFLRLSNRPLSIEIVDLENEQITTDMPRHYTYSTVDSYVADILRVHDSRLRDQPNAVNNLEDCAYQMSALAAIRTTSPNIFVDENWHITCLVDLEWACSRPIEMVEPPYWLTNKGVDEIDPKDYDTLRRELMSILASEETKLLSSVTSPDTDHTVPRLSEVMEEAWTRGTFWYTLALSSPTGLFRIFYEHIQPLLSEHCSEEIGEIMPFYWVRDVGKFVARKVSDKKKYDSDLQRAFEED</sequence>